<evidence type="ECO:0008006" key="3">
    <source>
        <dbReference type="Google" id="ProtNLM"/>
    </source>
</evidence>
<feature type="transmembrane region" description="Helical" evidence="1">
    <location>
        <begin position="188"/>
        <end position="212"/>
    </location>
</feature>
<sequence>MKKISFFNYTEGNILIAGLLLLGLFLLLLLYCAFFSPADLQTLLSITAANIIFGRMAGLSIGIAARMNMIDLILFNFMIESIMVLLLYPLFARSWNRLEIITYKPLHDFFEHSRNAAQKYQPYIQKYGIPGLIFFVFTPLAMTGPVVGSFIGYIIGFSHRKTLTTILLATLAAITLWVYLISHFKDILIAYSTSLNIGFLLVAAGMGIWYGIKKYLL</sequence>
<reference evidence="2" key="1">
    <citation type="submission" date="2016-10" db="EMBL/GenBank/DDBJ databases">
        <authorList>
            <person name="de Groot N.N."/>
        </authorList>
    </citation>
    <scope>NUCLEOTIDE SEQUENCE</scope>
</reference>
<keyword evidence="1" id="KW-1133">Transmembrane helix</keyword>
<evidence type="ECO:0000256" key="1">
    <source>
        <dbReference type="SAM" id="Phobius"/>
    </source>
</evidence>
<dbReference type="InterPro" id="IPR009577">
    <property type="entry name" value="Sm_multidrug_ex"/>
</dbReference>
<feature type="transmembrane region" description="Helical" evidence="1">
    <location>
        <begin position="42"/>
        <end position="65"/>
    </location>
</feature>
<feature type="transmembrane region" description="Helical" evidence="1">
    <location>
        <begin position="12"/>
        <end position="36"/>
    </location>
</feature>
<keyword evidence="1" id="KW-0472">Membrane</keyword>
<proteinExistence type="predicted"/>
<dbReference type="AlphaFoldDB" id="A0A1W1CDD0"/>
<accession>A0A1W1CDD0</accession>
<protein>
    <recommendedName>
        <fullName evidence="3">Small multi-drug export protein</fullName>
    </recommendedName>
</protein>
<feature type="transmembrane region" description="Helical" evidence="1">
    <location>
        <begin position="162"/>
        <end position="182"/>
    </location>
</feature>
<keyword evidence="1" id="KW-0812">Transmembrane</keyword>
<organism evidence="2">
    <name type="scientific">hydrothermal vent metagenome</name>
    <dbReference type="NCBI Taxonomy" id="652676"/>
    <lineage>
        <taxon>unclassified sequences</taxon>
        <taxon>metagenomes</taxon>
        <taxon>ecological metagenomes</taxon>
    </lineage>
</organism>
<dbReference type="EMBL" id="FPHL01000034">
    <property type="protein sequence ID" value="SFV63741.1"/>
    <property type="molecule type" value="Genomic_DNA"/>
</dbReference>
<feature type="transmembrane region" description="Helical" evidence="1">
    <location>
        <begin position="132"/>
        <end position="155"/>
    </location>
</feature>
<dbReference type="Pfam" id="PF06695">
    <property type="entry name" value="Sm_multidrug_ex"/>
    <property type="match status" value="1"/>
</dbReference>
<name>A0A1W1CDD0_9ZZZZ</name>
<gene>
    <name evidence="2" type="ORF">MNB_SV-10-1055</name>
</gene>
<feature type="transmembrane region" description="Helical" evidence="1">
    <location>
        <begin position="72"/>
        <end position="91"/>
    </location>
</feature>
<evidence type="ECO:0000313" key="2">
    <source>
        <dbReference type="EMBL" id="SFV63741.1"/>
    </source>
</evidence>